<dbReference type="RefSeq" id="WP_151078899.1">
    <property type="nucleotide sequence ID" value="NZ_CP047647.1"/>
</dbReference>
<dbReference type="PANTHER" id="PTHR43581">
    <property type="entry name" value="ATP/GTP PHOSPHATASE"/>
    <property type="match status" value="1"/>
</dbReference>
<feature type="domain" description="Endonuclease GajA/Old nuclease/RecF-like AAA" evidence="1">
    <location>
        <begin position="11"/>
        <end position="373"/>
    </location>
</feature>
<keyword evidence="3" id="KW-1185">Reference proteome</keyword>
<name>A0A7L4ZWF8_9BACT</name>
<sequence length="473" mass="53736">MEFLLKKIGPIENARIQLGDLTVICGKNNQGKSYATHTIYGFLRTWTSHLYSQALSIDQDFISGLITTGRAEIDARDYVSRVQKSLSIISAQYKSSLGEIFSANSAEFAQSEFDVKFDLLPLDLSDEYSSDTTKYSVKIVQCYKEANSHILQFILNKEDSTAVRGYRSSLPFIITELIANFFTRKEFPNPFIISSERTGIHLFQKELDINKNTLVDYLMRMDKKKSFDPFDLMNETLSRYSLPIKANIDIARDGENLIKENSIFKDTPEISGYIERLLGIEYEIQNGQQIVKTKALKGKKKKVIPFYLASTSVRALSDLNIYIKHIAKHGDILIIDEPELNLHPENQIKMARLFAKLVNRGIKVFITTHSDYILKEINNLVMLSSDLDNKSVLINQLGYKEDEYILPGSIKAYMAQDGITSIEVDSLGLKSTTFDEAIDSISRISQELFTSIEDTITNKAGSKQKKYTNKKHD</sequence>
<dbReference type="InterPro" id="IPR027417">
    <property type="entry name" value="P-loop_NTPase"/>
</dbReference>
<protein>
    <submittedName>
        <fullName evidence="2">ATP-binding protein</fullName>
    </submittedName>
</protein>
<dbReference type="InterPro" id="IPR051396">
    <property type="entry name" value="Bact_Antivir_Def_Nuclease"/>
</dbReference>
<dbReference type="EMBL" id="VTWU01000003">
    <property type="protein sequence ID" value="KAA9333478.1"/>
    <property type="molecule type" value="Genomic_DNA"/>
</dbReference>
<dbReference type="Gene3D" id="3.40.50.300">
    <property type="entry name" value="P-loop containing nucleotide triphosphate hydrolases"/>
    <property type="match status" value="1"/>
</dbReference>
<dbReference type="InterPro" id="IPR041685">
    <property type="entry name" value="AAA_GajA/Old/RecF-like"/>
</dbReference>
<dbReference type="Pfam" id="PF13175">
    <property type="entry name" value="AAA_15"/>
    <property type="match status" value="1"/>
</dbReference>
<dbReference type="SUPFAM" id="SSF52540">
    <property type="entry name" value="P-loop containing nucleoside triphosphate hydrolases"/>
    <property type="match status" value="1"/>
</dbReference>
<dbReference type="AlphaFoldDB" id="A0A7L4ZWF8"/>
<dbReference type="GO" id="GO:0005524">
    <property type="term" value="F:ATP binding"/>
    <property type="evidence" value="ECO:0007669"/>
    <property type="project" value="UniProtKB-KW"/>
</dbReference>
<dbReference type="CDD" id="cd00267">
    <property type="entry name" value="ABC_ATPase"/>
    <property type="match status" value="1"/>
</dbReference>
<reference evidence="2 3" key="1">
    <citation type="submission" date="2019-09" db="EMBL/GenBank/DDBJ databases">
        <title>Genome sequence of Hymenobacter sp. M3.</title>
        <authorList>
            <person name="Srinivasan S."/>
        </authorList>
    </citation>
    <scope>NUCLEOTIDE SEQUENCE [LARGE SCALE GENOMIC DNA]</scope>
    <source>
        <strain evidence="2 3">M3</strain>
    </source>
</reference>
<comment type="caution">
    <text evidence="2">The sequence shown here is derived from an EMBL/GenBank/DDBJ whole genome shotgun (WGS) entry which is preliminary data.</text>
</comment>
<evidence type="ECO:0000259" key="1">
    <source>
        <dbReference type="Pfam" id="PF13175"/>
    </source>
</evidence>
<dbReference type="PANTHER" id="PTHR43581:SF4">
    <property type="entry name" value="ATP_GTP PHOSPHATASE"/>
    <property type="match status" value="1"/>
</dbReference>
<proteinExistence type="predicted"/>
<evidence type="ECO:0000313" key="2">
    <source>
        <dbReference type="EMBL" id="KAA9333478.1"/>
    </source>
</evidence>
<accession>A0A7L4ZWF8</accession>
<organism evidence="2 3">
    <name type="scientific">Hymenobacter busanensis</name>
    <dbReference type="NCBI Taxonomy" id="2607656"/>
    <lineage>
        <taxon>Bacteria</taxon>
        <taxon>Pseudomonadati</taxon>
        <taxon>Bacteroidota</taxon>
        <taxon>Cytophagia</taxon>
        <taxon>Cytophagales</taxon>
        <taxon>Hymenobacteraceae</taxon>
        <taxon>Hymenobacter</taxon>
    </lineage>
</organism>
<keyword evidence="2" id="KW-0547">Nucleotide-binding</keyword>
<keyword evidence="2" id="KW-0067">ATP-binding</keyword>
<gene>
    <name evidence="2" type="ORF">F0P96_10950</name>
</gene>
<dbReference type="Proteomes" id="UP000326380">
    <property type="component" value="Unassembled WGS sequence"/>
</dbReference>
<evidence type="ECO:0000313" key="3">
    <source>
        <dbReference type="Proteomes" id="UP000326380"/>
    </source>
</evidence>